<organism evidence="1 2">
    <name type="scientific">Favolaschia claudopus</name>
    <dbReference type="NCBI Taxonomy" id="2862362"/>
    <lineage>
        <taxon>Eukaryota</taxon>
        <taxon>Fungi</taxon>
        <taxon>Dikarya</taxon>
        <taxon>Basidiomycota</taxon>
        <taxon>Agaricomycotina</taxon>
        <taxon>Agaricomycetes</taxon>
        <taxon>Agaricomycetidae</taxon>
        <taxon>Agaricales</taxon>
        <taxon>Marasmiineae</taxon>
        <taxon>Mycenaceae</taxon>
        <taxon>Favolaschia</taxon>
    </lineage>
</organism>
<dbReference type="AlphaFoldDB" id="A0AAW0ARE0"/>
<dbReference type="Proteomes" id="UP001362999">
    <property type="component" value="Unassembled WGS sequence"/>
</dbReference>
<dbReference type="EMBL" id="JAWWNJ010000055">
    <property type="protein sequence ID" value="KAK7015045.1"/>
    <property type="molecule type" value="Genomic_DNA"/>
</dbReference>
<keyword evidence="2" id="KW-1185">Reference proteome</keyword>
<comment type="caution">
    <text evidence="1">The sequence shown here is derived from an EMBL/GenBank/DDBJ whole genome shotgun (WGS) entry which is preliminary data.</text>
</comment>
<proteinExistence type="predicted"/>
<reference evidence="1 2" key="1">
    <citation type="journal article" date="2024" name="J Genomics">
        <title>Draft genome sequencing and assembly of Favolaschia claudopus CIRM-BRFM 2984 isolated from oak limbs.</title>
        <authorList>
            <person name="Navarro D."/>
            <person name="Drula E."/>
            <person name="Chaduli D."/>
            <person name="Cazenave R."/>
            <person name="Ahrendt S."/>
            <person name="Wang J."/>
            <person name="Lipzen A."/>
            <person name="Daum C."/>
            <person name="Barry K."/>
            <person name="Grigoriev I.V."/>
            <person name="Favel A."/>
            <person name="Rosso M.N."/>
            <person name="Martin F."/>
        </authorList>
    </citation>
    <scope>NUCLEOTIDE SEQUENCE [LARGE SCALE GENOMIC DNA]</scope>
    <source>
        <strain evidence="1 2">CIRM-BRFM 2984</strain>
    </source>
</reference>
<evidence type="ECO:0000313" key="1">
    <source>
        <dbReference type="EMBL" id="KAK7015045.1"/>
    </source>
</evidence>
<name>A0AAW0ARE0_9AGAR</name>
<accession>A0AAW0ARE0</accession>
<gene>
    <name evidence="1" type="ORF">R3P38DRAFT_3572436</name>
</gene>
<protein>
    <submittedName>
        <fullName evidence="1">Uncharacterized protein</fullName>
    </submittedName>
</protein>
<sequence length="294" mass="33481">MEWMCELLWLEENERPCGQFVCLTEDWTQSARKIYEARDLAEIQWPASMLGHARYPSYASPSGRLLILALTAYKGMLVDQFLSRQPESTLFAQIKGDYVNRGPPRMTELSSGRAVEVSFELVLFLSFSLWRVPPHEKLIFDLTNEIVEQVIDGVEGGDNRKALTHETEAIAAVSLCVAYSEENVYAAMKEGRVDWAKTDSEKLRDIYGEACGGWLEVEQLKIANGNSYIFTVTTRKNFDYVCSPASATTVDKSHFKEEQVQRMKWWLICFTPKQYNLLSLSGMNVDKPEITKSS</sequence>
<evidence type="ECO:0000313" key="2">
    <source>
        <dbReference type="Proteomes" id="UP001362999"/>
    </source>
</evidence>